<keyword evidence="1" id="KW-0328">Glycosyltransferase</keyword>
<feature type="domain" description="Glycosyl hydrolase family 13 catalytic" evidence="4">
    <location>
        <begin position="70"/>
        <end position="480"/>
    </location>
</feature>
<protein>
    <submittedName>
        <fullName evidence="5">Sucrose phosphorylase</fullName>
    </submittedName>
</protein>
<evidence type="ECO:0000313" key="5">
    <source>
        <dbReference type="EMBL" id="PTN09080.1"/>
    </source>
</evidence>
<dbReference type="InterPro" id="IPR033746">
    <property type="entry name" value="GGa_phosphorylase"/>
</dbReference>
<dbReference type="Gene3D" id="3.90.400.10">
    <property type="entry name" value="Oligo-1,6-glucosidase, Domain 2"/>
    <property type="match status" value="1"/>
</dbReference>
<reference evidence="5 6" key="1">
    <citation type="submission" date="2018-04" db="EMBL/GenBank/DDBJ databases">
        <title>Genomic Encyclopedia of Archaeal and Bacterial Type Strains, Phase II (KMG-II): from individual species to whole genera.</title>
        <authorList>
            <person name="Goeker M."/>
        </authorList>
    </citation>
    <scope>NUCLEOTIDE SEQUENCE [LARGE SCALE GENOMIC DNA]</scope>
    <source>
        <strain evidence="5 6">DSM 28823</strain>
    </source>
</reference>
<accession>A0A2T5C2V9</accession>
<dbReference type="Pfam" id="PF00128">
    <property type="entry name" value="Alpha-amylase"/>
    <property type="match status" value="1"/>
</dbReference>
<organism evidence="5 6">
    <name type="scientific">Mangrovibacterium marinum</name>
    <dbReference type="NCBI Taxonomy" id="1639118"/>
    <lineage>
        <taxon>Bacteria</taxon>
        <taxon>Pseudomonadati</taxon>
        <taxon>Bacteroidota</taxon>
        <taxon>Bacteroidia</taxon>
        <taxon>Marinilabiliales</taxon>
        <taxon>Prolixibacteraceae</taxon>
        <taxon>Mangrovibacterium</taxon>
    </lineage>
</organism>
<dbReference type="InterPro" id="IPR017853">
    <property type="entry name" value="GH"/>
</dbReference>
<dbReference type="PANTHER" id="PTHR38784">
    <property type="entry name" value="SUCROSE PHOSPHORYLASE"/>
    <property type="match status" value="1"/>
</dbReference>
<dbReference type="InterPro" id="IPR016377">
    <property type="entry name" value="Sucrose_GGa_phosphorylase-rel"/>
</dbReference>
<evidence type="ECO:0000313" key="6">
    <source>
        <dbReference type="Proteomes" id="UP000243525"/>
    </source>
</evidence>
<dbReference type="InterPro" id="IPR013780">
    <property type="entry name" value="Glyco_hydro_b"/>
</dbReference>
<feature type="binding site" evidence="3">
    <location>
        <begin position="338"/>
        <end position="339"/>
    </location>
    <ligand>
        <name>substrate</name>
    </ligand>
</feature>
<dbReference type="OrthoDB" id="9805159at2"/>
<evidence type="ECO:0000259" key="4">
    <source>
        <dbReference type="SMART" id="SM00642"/>
    </source>
</evidence>
<dbReference type="InterPro" id="IPR045857">
    <property type="entry name" value="O16G_dom_2"/>
</dbReference>
<dbReference type="InterPro" id="IPR006047">
    <property type="entry name" value="GH13_cat_dom"/>
</dbReference>
<keyword evidence="2" id="KW-0808">Transferase</keyword>
<dbReference type="Proteomes" id="UP000243525">
    <property type="component" value="Unassembled WGS sequence"/>
</dbReference>
<keyword evidence="6" id="KW-1185">Reference proteome</keyword>
<dbReference type="GO" id="GO:0005975">
    <property type="term" value="P:carbohydrate metabolic process"/>
    <property type="evidence" value="ECO:0007669"/>
    <property type="project" value="InterPro"/>
</dbReference>
<dbReference type="SUPFAM" id="SSF51445">
    <property type="entry name" value="(Trans)glycosidases"/>
    <property type="match status" value="1"/>
</dbReference>
<name>A0A2T5C2V9_9BACT</name>
<feature type="binding site" evidence="3">
    <location>
        <position position="98"/>
    </location>
    <ligand>
        <name>substrate</name>
    </ligand>
</feature>
<proteinExistence type="predicted"/>
<feature type="binding site" evidence="3">
    <location>
        <position position="444"/>
    </location>
    <ligand>
        <name>substrate</name>
    </ligand>
</feature>
<dbReference type="CDD" id="cd11356">
    <property type="entry name" value="AmyAc_Sucrose_phosphorylase-like_1"/>
    <property type="match status" value="1"/>
</dbReference>
<dbReference type="PIRSF" id="PIRSF003059">
    <property type="entry name" value="Sucrose_phosphorylase"/>
    <property type="match status" value="1"/>
</dbReference>
<feature type="binding site" evidence="3">
    <location>
        <position position="136"/>
    </location>
    <ligand>
        <name>substrate</name>
    </ligand>
</feature>
<evidence type="ECO:0000256" key="1">
    <source>
        <dbReference type="ARBA" id="ARBA00022676"/>
    </source>
</evidence>
<comment type="caution">
    <text evidence="5">The sequence shown here is derived from an EMBL/GenBank/DDBJ whole genome shotgun (WGS) entry which is preliminary data.</text>
</comment>
<dbReference type="PANTHER" id="PTHR38784:SF1">
    <property type="entry name" value="SUCROSE PHOSPHORYLASE"/>
    <property type="match status" value="1"/>
</dbReference>
<dbReference type="SMART" id="SM00642">
    <property type="entry name" value="Aamy"/>
    <property type="match status" value="1"/>
</dbReference>
<gene>
    <name evidence="5" type="ORF">C8N47_106180</name>
</gene>
<sequence>MDIRTKSKIRNRLNRIYNKSLSEDWINDLCDFIDERKNKTPRKRPGWDEKQVFLITYGDMIRQKGEAPLQTLRRFAIDKLKGMISTIHILPFFPYSSDDGFSVMDFYAVNPELGSWDDIEKLEEDFILMADLVANHASSVGVWFKQFKDGKAPGKDYFFVPPADFDHSKVIRPRSTPLLTEVSTANGPQKVWTTFSADQVDLDYANPELLKEMLNVFLFYMAKGIRVVRLDAIAFLWKASGTACMHEHETHEIVSLFRDVMDYCYPGALLLTETNVPHRENITYFGLGDEAHLIYQFALPPLLLHALHTGNGLYLTNWAKELNDPRRGTTYLNFTSSHDGIGVRPLEGIMPDEEKMQMIEKLKEFGARVTTRQLGDKHVPYEINVTYFDALKGTRNGEDQYQVKRFLQAQTIMLSLQGVPAFYFLNLFGIPNDDEGVAATGVNRSINRHKFSLDELNDLLRNHPEHAAILAELNKRTGIRRNMEAFSPETQQLVIDLGSAFFCILRKAHHIEESLVCLYNLTNQPQKVMLPAGLMEFCRDILTWELVDPDGIEMKPYQSLWLRTRFMF</sequence>
<dbReference type="EMBL" id="QAAD01000006">
    <property type="protein sequence ID" value="PTN09080.1"/>
    <property type="molecule type" value="Genomic_DNA"/>
</dbReference>
<dbReference type="Gene3D" id="2.60.40.1180">
    <property type="entry name" value="Golgi alpha-mannosidase II"/>
    <property type="match status" value="1"/>
</dbReference>
<dbReference type="RefSeq" id="WP_107821987.1">
    <property type="nucleotide sequence ID" value="NZ_OY782574.1"/>
</dbReference>
<dbReference type="GO" id="GO:0016757">
    <property type="term" value="F:glycosyltransferase activity"/>
    <property type="evidence" value="ECO:0007669"/>
    <property type="project" value="UniProtKB-KW"/>
</dbReference>
<dbReference type="AlphaFoldDB" id="A0A2T5C2V9"/>
<evidence type="ECO:0000256" key="2">
    <source>
        <dbReference type="ARBA" id="ARBA00022679"/>
    </source>
</evidence>
<evidence type="ECO:0000256" key="3">
    <source>
        <dbReference type="PIRSR" id="PIRSR003059-2"/>
    </source>
</evidence>
<dbReference type="Gene3D" id="3.20.20.80">
    <property type="entry name" value="Glycosidases"/>
    <property type="match status" value="1"/>
</dbReference>
<feature type="binding site" evidence="3">
    <location>
        <begin position="229"/>
        <end position="231"/>
    </location>
    <ligand>
        <name>substrate</name>
    </ligand>
</feature>